<evidence type="ECO:0000256" key="8">
    <source>
        <dbReference type="SAM" id="MobiDB-lite"/>
    </source>
</evidence>
<comment type="similarity">
    <text evidence="6">Belongs to the bacterial secretin family.</text>
</comment>
<dbReference type="PRINTS" id="PR00811">
    <property type="entry name" value="BCTERIALGSPD"/>
</dbReference>
<evidence type="ECO:0000259" key="9">
    <source>
        <dbReference type="SMART" id="SM00965"/>
    </source>
</evidence>
<dbReference type="AlphaFoldDB" id="A0A419ENA0"/>
<dbReference type="Gene3D" id="3.30.1370.120">
    <property type="match status" value="1"/>
</dbReference>
<proteinExistence type="inferred from homology"/>
<keyword evidence="4" id="KW-0472">Membrane</keyword>
<evidence type="ECO:0000256" key="3">
    <source>
        <dbReference type="ARBA" id="ARBA00022729"/>
    </source>
</evidence>
<keyword evidence="2 7" id="KW-0813">Transport</keyword>
<evidence type="ECO:0000256" key="6">
    <source>
        <dbReference type="RuleBase" id="RU004003"/>
    </source>
</evidence>
<evidence type="ECO:0000313" key="10">
    <source>
        <dbReference type="EMBL" id="RJP64269.1"/>
    </source>
</evidence>
<evidence type="ECO:0000256" key="2">
    <source>
        <dbReference type="ARBA" id="ARBA00022448"/>
    </source>
</evidence>
<dbReference type="InterPro" id="IPR004846">
    <property type="entry name" value="T2SS/T3SS_dom"/>
</dbReference>
<reference evidence="10 11" key="1">
    <citation type="journal article" date="2017" name="ISME J.">
        <title>Energy and carbon metabolisms in a deep terrestrial subsurface fluid microbial community.</title>
        <authorList>
            <person name="Momper L."/>
            <person name="Jungbluth S.P."/>
            <person name="Lee M.D."/>
            <person name="Amend J.P."/>
        </authorList>
    </citation>
    <scope>NUCLEOTIDE SEQUENCE [LARGE SCALE GENOMIC DNA]</scope>
    <source>
        <strain evidence="10">SURF_17</strain>
    </source>
</reference>
<dbReference type="PANTHER" id="PTHR30604:SF1">
    <property type="entry name" value="DNA UTILIZATION PROTEIN HOFQ"/>
    <property type="match status" value="1"/>
</dbReference>
<evidence type="ECO:0000256" key="7">
    <source>
        <dbReference type="RuleBase" id="RU004004"/>
    </source>
</evidence>
<organism evidence="10 11">
    <name type="scientific">Candidatus Abyssobacteria bacterium SURF_17</name>
    <dbReference type="NCBI Taxonomy" id="2093361"/>
    <lineage>
        <taxon>Bacteria</taxon>
        <taxon>Pseudomonadati</taxon>
        <taxon>Candidatus Hydrogenedentota</taxon>
        <taxon>Candidatus Abyssobacteria</taxon>
    </lineage>
</organism>
<feature type="domain" description="Secretin/TonB short N-terminal" evidence="9">
    <location>
        <begin position="452"/>
        <end position="500"/>
    </location>
</feature>
<dbReference type="InterPro" id="IPR005644">
    <property type="entry name" value="NolW-like"/>
</dbReference>
<name>A0A419ENA0_9BACT</name>
<protein>
    <submittedName>
        <fullName evidence="10">AMIN domain-containing protein</fullName>
    </submittedName>
</protein>
<gene>
    <name evidence="10" type="ORF">C4532_19425</name>
</gene>
<keyword evidence="3" id="KW-0732">Signal</keyword>
<dbReference type="InterPro" id="IPR038591">
    <property type="entry name" value="NolW-like_sf"/>
</dbReference>
<accession>A0A419ENA0</accession>
<evidence type="ECO:0000256" key="1">
    <source>
        <dbReference type="ARBA" id="ARBA00004370"/>
    </source>
</evidence>
<dbReference type="InterPro" id="IPR011662">
    <property type="entry name" value="Secretin/TonB_short_N"/>
</dbReference>
<comment type="caution">
    <text evidence="10">The sequence shown here is derived from an EMBL/GenBank/DDBJ whole genome shotgun (WGS) entry which is preliminary data.</text>
</comment>
<dbReference type="Pfam" id="PF03958">
    <property type="entry name" value="Secretin_N"/>
    <property type="match status" value="1"/>
</dbReference>
<feature type="region of interest" description="Disordered" evidence="8">
    <location>
        <begin position="296"/>
        <end position="317"/>
    </location>
</feature>
<comment type="subcellular location">
    <subcellularLocation>
        <location evidence="7">Cell outer membrane</location>
    </subcellularLocation>
    <subcellularLocation>
        <location evidence="1">Membrane</location>
    </subcellularLocation>
</comment>
<dbReference type="InterPro" id="IPR001775">
    <property type="entry name" value="GspD/PilQ"/>
</dbReference>
<evidence type="ECO:0000313" key="11">
    <source>
        <dbReference type="Proteomes" id="UP000285961"/>
    </source>
</evidence>
<dbReference type="PANTHER" id="PTHR30604">
    <property type="entry name" value="PROTEIN TRANSPORT PROTEIN HOFQ"/>
    <property type="match status" value="1"/>
</dbReference>
<dbReference type="EMBL" id="QZKI01000142">
    <property type="protein sequence ID" value="RJP64269.1"/>
    <property type="molecule type" value="Genomic_DNA"/>
</dbReference>
<dbReference type="InterPro" id="IPR051808">
    <property type="entry name" value="Type_IV_pilus_biogenesis"/>
</dbReference>
<sequence>MGSLVSDSRYRIVLAAVAVVLLVGLLSPCTFAGTSLEQRKVHYLERLGLDGSDPAVVKTAQESCTLHSVDVTPSGENIDVVLQLSGVPAYESYFYKKDNRLVIDLRDTINLSPSPVFALGEDDPIKKVCNSQYRVSPSVIARVVLYLNDSTAPDIKNEGDNLVISVPFSKTKTVNQTAEPSETEAPVATAEERAIRHEVVPVPAVHVNTHAPEVEFAVARAVVDVGPRAESLPTEDTSAANTETVVMPPAEITQEIVTETETVEVVLQETPAISEIVDAEQEVVSEQSIVAPALEENSPEAEVVEQSAPVEETTESISEDRMMLAALTPQAETVSEPPAAVVAEEPAEEVTQTLAQAETTAYEEAVPAEETQPVQQPEEQMLEVETPTAAPVAVAVEAKPVETPAPMVEALEAPAEEEPEQGLVTTDNLVTLTFRDAELSAVLDILARKGNLNILAGKDVRGTVTVRLVDVPFDVALNSILNVNGYGYIQTGNIIRVLPLSQIGQTIETATETYMLSYASADKAKATLQSFLTPNGKIETDERTNMLIVTDVPNNMKRVRELIPQIDRRVQQVLIEVLIMDSVLADDADLGISWGLMNAEDNSLNTREEEGSAFPDQVNVTLPVGVSALQVTFATLFGDFDLNGFVEAQVENRDSRILANPKILTLNNEKASIEIITEIPYNDVTQTSEGGQLSNITFKEVGTKLDVEPQITHDGHVILRLAPEQNFDTGRVSSGVPIIDTRRAETTLIVGNHQTIVMGGLRLNRAVKSVTKVPLLGDLPGVKYAFRSVGSDKSDIELLVFITVHIVESAPLLAEQRIKFDELGNLPRKPTSTIELVR</sequence>
<dbReference type="Gene3D" id="3.30.1370.130">
    <property type="match status" value="1"/>
</dbReference>
<dbReference type="Gene3D" id="2.60.40.3500">
    <property type="match status" value="1"/>
</dbReference>
<dbReference type="Pfam" id="PF00263">
    <property type="entry name" value="Secretin"/>
    <property type="match status" value="1"/>
</dbReference>
<dbReference type="Proteomes" id="UP000285961">
    <property type="component" value="Unassembled WGS sequence"/>
</dbReference>
<dbReference type="SMART" id="SM00965">
    <property type="entry name" value="STN"/>
    <property type="match status" value="1"/>
</dbReference>
<dbReference type="GO" id="GO:0009306">
    <property type="term" value="P:protein secretion"/>
    <property type="evidence" value="ECO:0007669"/>
    <property type="project" value="InterPro"/>
</dbReference>
<evidence type="ECO:0000256" key="4">
    <source>
        <dbReference type="ARBA" id="ARBA00023136"/>
    </source>
</evidence>
<keyword evidence="5" id="KW-0998">Cell outer membrane</keyword>
<evidence type="ECO:0000256" key="5">
    <source>
        <dbReference type="ARBA" id="ARBA00023237"/>
    </source>
</evidence>
<dbReference type="GO" id="GO:0009279">
    <property type="term" value="C:cell outer membrane"/>
    <property type="evidence" value="ECO:0007669"/>
    <property type="project" value="UniProtKB-SubCell"/>
</dbReference>